<name>A0A1Y2JQR2_BRAJP</name>
<dbReference type="AlphaFoldDB" id="A0A1Y2JQR2"/>
<organism evidence="1 2">
    <name type="scientific">Bradyrhizobium japonicum</name>
    <dbReference type="NCBI Taxonomy" id="375"/>
    <lineage>
        <taxon>Bacteria</taxon>
        <taxon>Pseudomonadati</taxon>
        <taxon>Pseudomonadota</taxon>
        <taxon>Alphaproteobacteria</taxon>
        <taxon>Hyphomicrobiales</taxon>
        <taxon>Nitrobacteraceae</taxon>
        <taxon>Bradyrhizobium</taxon>
    </lineage>
</organism>
<comment type="caution">
    <text evidence="1">The sequence shown here is derived from an EMBL/GenBank/DDBJ whole genome shotgun (WGS) entry which is preliminary data.</text>
</comment>
<evidence type="ECO:0000313" key="1">
    <source>
        <dbReference type="EMBL" id="OSJ33697.1"/>
    </source>
</evidence>
<dbReference type="EMBL" id="NAFL01000239">
    <property type="protein sequence ID" value="OSJ33697.1"/>
    <property type="molecule type" value="Genomic_DNA"/>
</dbReference>
<dbReference type="Proteomes" id="UP000193335">
    <property type="component" value="Unassembled WGS sequence"/>
</dbReference>
<protein>
    <submittedName>
        <fullName evidence="1">Uncharacterized protein</fullName>
    </submittedName>
</protein>
<gene>
    <name evidence="1" type="ORF">BSZ19_14775</name>
</gene>
<evidence type="ECO:0000313" key="2">
    <source>
        <dbReference type="Proteomes" id="UP000193335"/>
    </source>
</evidence>
<accession>A0A1Y2JQR2</accession>
<proteinExistence type="predicted"/>
<sequence>MILSLVALITKNVHCSWSLMMHRNRRLAPLGTQPGLRGSRERRVPEPVAIKTKLAFDGLRMIKSLIEIAALLGDT</sequence>
<reference evidence="1 2" key="1">
    <citation type="submission" date="2017-03" db="EMBL/GenBank/DDBJ databases">
        <title>Whole genome sequences of fourteen strains of Bradyrhizobium canariense and one strain of Bradyrhizobium japonicum isolated from Lupinus (Papilionoideae: Genisteae) species in Algeria.</title>
        <authorList>
            <person name="Crovadore J."/>
            <person name="Chekireb D."/>
            <person name="Brachmann A."/>
            <person name="Chablais R."/>
            <person name="Cochard B."/>
            <person name="Lefort F."/>
        </authorList>
    </citation>
    <scope>NUCLEOTIDE SEQUENCE [LARGE SCALE GENOMIC DNA]</scope>
    <source>
        <strain evidence="1 2">UBMA197</strain>
    </source>
</reference>